<proteinExistence type="inferred from homology"/>
<dbReference type="AlphaFoldDB" id="A0A917JY41"/>
<dbReference type="PANTHER" id="PTHR35936:SF6">
    <property type="entry name" value="AMINO ACID ABC TRANSPORTER SUBSTRATE-BINDING PAAT FAMILY PROTEIN"/>
    <property type="match status" value="1"/>
</dbReference>
<reference evidence="4" key="1">
    <citation type="journal article" date="2014" name="Int. J. Syst. Evol. Microbiol.">
        <title>Complete genome sequence of Corynebacterium casei LMG S-19264T (=DSM 44701T), isolated from a smear-ripened cheese.</title>
        <authorList>
            <consortium name="US DOE Joint Genome Institute (JGI-PGF)"/>
            <person name="Walter F."/>
            <person name="Albersmeier A."/>
            <person name="Kalinowski J."/>
            <person name="Ruckert C."/>
        </authorList>
    </citation>
    <scope>NUCLEOTIDE SEQUENCE</scope>
    <source>
        <strain evidence="4">JCM 30804</strain>
    </source>
</reference>
<gene>
    <name evidence="4" type="ORF">GCM10009332_31940</name>
</gene>
<organism evidence="4 5">
    <name type="scientific">Shewanella gelidii</name>
    <dbReference type="NCBI Taxonomy" id="1642821"/>
    <lineage>
        <taxon>Bacteria</taxon>
        <taxon>Pseudomonadati</taxon>
        <taxon>Pseudomonadota</taxon>
        <taxon>Gammaproteobacteria</taxon>
        <taxon>Alteromonadales</taxon>
        <taxon>Shewanellaceae</taxon>
        <taxon>Shewanella</taxon>
    </lineage>
</organism>
<comment type="caution">
    <text evidence="4">The sequence shown here is derived from an EMBL/GenBank/DDBJ whole genome shotgun (WGS) entry which is preliminary data.</text>
</comment>
<evidence type="ECO:0000313" key="5">
    <source>
        <dbReference type="Proteomes" id="UP000613743"/>
    </source>
</evidence>
<sequence length="252" mass="28616">MAILLLPTAQAAHVVNACGHQDYPPWNWLSQGKIKGVCAQVVQELFEQQGIEVDFSYVGPWARCQRNIGKGLVDINICAFINPVRESYSTFIDTPMGHNDQVVLVHHLRTFQFEKWQDLKGKLAGMVLGVSIGEAFDTFLNEHAAIFRVRDPAQSLKMLQSGRVDFVPMGRFSARILIEMMGLENEILILPTPILVGNLHISISNHSNLHHLLPAIEEAMQSERYRQRVNQLLNEYTQAYLEEWRQVPSAEQ</sequence>
<dbReference type="Pfam" id="PF00497">
    <property type="entry name" value="SBP_bac_3"/>
    <property type="match status" value="1"/>
</dbReference>
<dbReference type="PANTHER" id="PTHR35936">
    <property type="entry name" value="MEMBRANE-BOUND LYTIC MUREIN TRANSGLYCOSYLASE F"/>
    <property type="match status" value="1"/>
</dbReference>
<dbReference type="SUPFAM" id="SSF53850">
    <property type="entry name" value="Periplasmic binding protein-like II"/>
    <property type="match status" value="1"/>
</dbReference>
<evidence type="ECO:0000313" key="4">
    <source>
        <dbReference type="EMBL" id="GGI92253.1"/>
    </source>
</evidence>
<protein>
    <recommendedName>
        <fullName evidence="3">Solute-binding protein family 3/N-terminal domain-containing protein</fullName>
    </recommendedName>
</protein>
<evidence type="ECO:0000259" key="3">
    <source>
        <dbReference type="Pfam" id="PF00497"/>
    </source>
</evidence>
<dbReference type="Gene3D" id="3.40.190.10">
    <property type="entry name" value="Periplasmic binding protein-like II"/>
    <property type="match status" value="2"/>
</dbReference>
<dbReference type="EMBL" id="BMPZ01000013">
    <property type="protein sequence ID" value="GGI92253.1"/>
    <property type="molecule type" value="Genomic_DNA"/>
</dbReference>
<comment type="similarity">
    <text evidence="1">Belongs to the bacterial solute-binding protein 3 family.</text>
</comment>
<feature type="domain" description="Solute-binding protein family 3/N-terminal" evidence="3">
    <location>
        <begin position="18"/>
        <end position="234"/>
    </location>
</feature>
<reference evidence="4" key="2">
    <citation type="submission" date="2020-09" db="EMBL/GenBank/DDBJ databases">
        <authorList>
            <person name="Sun Q."/>
            <person name="Ohkuma M."/>
        </authorList>
    </citation>
    <scope>NUCLEOTIDE SEQUENCE</scope>
    <source>
        <strain evidence="4">JCM 30804</strain>
    </source>
</reference>
<keyword evidence="5" id="KW-1185">Reference proteome</keyword>
<dbReference type="InterPro" id="IPR001638">
    <property type="entry name" value="Solute-binding_3/MltF_N"/>
</dbReference>
<keyword evidence="2" id="KW-0732">Signal</keyword>
<evidence type="ECO:0000256" key="1">
    <source>
        <dbReference type="ARBA" id="ARBA00010333"/>
    </source>
</evidence>
<dbReference type="Proteomes" id="UP000613743">
    <property type="component" value="Unassembled WGS sequence"/>
</dbReference>
<evidence type="ECO:0000256" key="2">
    <source>
        <dbReference type="ARBA" id="ARBA00022729"/>
    </source>
</evidence>
<name>A0A917JY41_9GAMM</name>
<accession>A0A917JY41</accession>